<name>A0A542ZQM8_9ACTN</name>
<keyword evidence="4" id="KW-1185">Reference proteome</keyword>
<dbReference type="EMBL" id="VFOR01000001">
    <property type="protein sequence ID" value="TQL62654.1"/>
    <property type="molecule type" value="Genomic_DNA"/>
</dbReference>
<evidence type="ECO:0000313" key="4">
    <source>
        <dbReference type="Proteomes" id="UP000316196"/>
    </source>
</evidence>
<comment type="caution">
    <text evidence="3">The sequence shown here is derived from an EMBL/GenBank/DDBJ whole genome shotgun (WGS) entry which is preliminary data.</text>
</comment>
<keyword evidence="2" id="KW-0472">Membrane</keyword>
<gene>
    <name evidence="3" type="ORF">FB460_0438</name>
</gene>
<feature type="compositionally biased region" description="Pro residues" evidence="1">
    <location>
        <begin position="22"/>
        <end position="32"/>
    </location>
</feature>
<keyword evidence="2" id="KW-0812">Transmembrane</keyword>
<evidence type="ECO:0000256" key="2">
    <source>
        <dbReference type="SAM" id="Phobius"/>
    </source>
</evidence>
<proteinExistence type="predicted"/>
<dbReference type="Proteomes" id="UP000316196">
    <property type="component" value="Unassembled WGS sequence"/>
</dbReference>
<protein>
    <submittedName>
        <fullName evidence="3">Uncharacterized protein</fullName>
    </submittedName>
</protein>
<sequence length="387" mass="40977">MSMNPPPGGWQPGFQHHSGPEAPGPQGAPPFPNQTGPDQPGPHQGPPRTEQMGGPKKTPKGLIIGIIAAAVVLVLAVGGYFIHNAVQTKRAEERRAEALATETDAASAAVQAYLQALVDGDAQAALDQAAEAPESPLLTDEVLDSSNEQGGIEAPATTDATMKQLEDDSVPSGVVSATFMVQGVEASADFAVTNTPEGWRLESVTNPVDLGDIAVKVNGVKATGVVEAFPGTYTMTSANDRLKVDRSDLSVLEVGKELPADWTTQPELSDKGRKDVIAAGKRAIDECLAKKELMPQGCPMIRWEEKDGIRLDKETLKYTLTNDPWRDFDPRLAANGTEATGTLTTKVQLQANATQNGAEGTVDVGQEQSFTLVADVSEPRVKVTFTF</sequence>
<dbReference type="AlphaFoldDB" id="A0A542ZQM8"/>
<keyword evidence="2" id="KW-1133">Transmembrane helix</keyword>
<dbReference type="OrthoDB" id="3732023at2"/>
<evidence type="ECO:0000313" key="3">
    <source>
        <dbReference type="EMBL" id="TQL62654.1"/>
    </source>
</evidence>
<feature type="transmembrane region" description="Helical" evidence="2">
    <location>
        <begin position="61"/>
        <end position="82"/>
    </location>
</feature>
<organism evidence="3 4">
    <name type="scientific">Propioniferax innocua</name>
    <dbReference type="NCBI Taxonomy" id="1753"/>
    <lineage>
        <taxon>Bacteria</taxon>
        <taxon>Bacillati</taxon>
        <taxon>Actinomycetota</taxon>
        <taxon>Actinomycetes</taxon>
        <taxon>Propionibacteriales</taxon>
        <taxon>Propionibacteriaceae</taxon>
        <taxon>Propioniferax</taxon>
    </lineage>
</organism>
<reference evidence="3 4" key="1">
    <citation type="submission" date="2019-06" db="EMBL/GenBank/DDBJ databases">
        <title>Sequencing the genomes of 1000 actinobacteria strains.</title>
        <authorList>
            <person name="Klenk H.-P."/>
        </authorList>
    </citation>
    <scope>NUCLEOTIDE SEQUENCE [LARGE SCALE GENOMIC DNA]</scope>
    <source>
        <strain evidence="3 4">DSM 8251</strain>
    </source>
</reference>
<dbReference type="RefSeq" id="WP_142092470.1">
    <property type="nucleotide sequence ID" value="NZ_BAAAMD010000001.1"/>
</dbReference>
<evidence type="ECO:0000256" key="1">
    <source>
        <dbReference type="SAM" id="MobiDB-lite"/>
    </source>
</evidence>
<feature type="region of interest" description="Disordered" evidence="1">
    <location>
        <begin position="1"/>
        <end position="57"/>
    </location>
</feature>
<accession>A0A542ZQM8</accession>